<organism evidence="1 2">
    <name type="scientific">Galdieria sulphuraria</name>
    <name type="common">Red alga</name>
    <dbReference type="NCBI Taxonomy" id="130081"/>
    <lineage>
        <taxon>Eukaryota</taxon>
        <taxon>Rhodophyta</taxon>
        <taxon>Bangiophyceae</taxon>
        <taxon>Galdieriales</taxon>
        <taxon>Galdieriaceae</taxon>
        <taxon>Galdieria</taxon>
    </lineage>
</organism>
<dbReference type="PANTHER" id="PTHR34144">
    <property type="entry name" value="CHROMOSOME 8, WHOLE GENOME SHOTGUN SEQUENCE"/>
    <property type="match status" value="1"/>
</dbReference>
<evidence type="ECO:0000313" key="1">
    <source>
        <dbReference type="EMBL" id="EME28839.1"/>
    </source>
</evidence>
<name>M2XZ52_GALSU</name>
<keyword evidence="2" id="KW-1185">Reference proteome</keyword>
<gene>
    <name evidence="1" type="ORF">Gasu_37290</name>
</gene>
<reference evidence="2" key="1">
    <citation type="journal article" date="2013" name="Science">
        <title>Gene transfer from bacteria and archaea facilitated evolution of an extremophilic eukaryote.</title>
        <authorList>
            <person name="Schonknecht G."/>
            <person name="Chen W.H."/>
            <person name="Ternes C.M."/>
            <person name="Barbier G.G."/>
            <person name="Shrestha R.P."/>
            <person name="Stanke M."/>
            <person name="Brautigam A."/>
            <person name="Baker B.J."/>
            <person name="Banfield J.F."/>
            <person name="Garavito R.M."/>
            <person name="Carr K."/>
            <person name="Wilkerson C."/>
            <person name="Rensing S.A."/>
            <person name="Gagneul D."/>
            <person name="Dickenson N.E."/>
            <person name="Oesterhelt C."/>
            <person name="Lercher M.J."/>
            <person name="Weber A.P."/>
        </authorList>
    </citation>
    <scope>NUCLEOTIDE SEQUENCE [LARGE SCALE GENOMIC DNA]</scope>
    <source>
        <strain evidence="2">074W</strain>
    </source>
</reference>
<dbReference type="PANTHER" id="PTHR34144:SF7">
    <property type="entry name" value="EXPORT PROTEIN (CAP59), PUTATIVE (AFU_ORTHOLOGUE AFUA_7G05020)-RELATED"/>
    <property type="match status" value="1"/>
</dbReference>
<evidence type="ECO:0000313" key="2">
    <source>
        <dbReference type="Proteomes" id="UP000030680"/>
    </source>
</evidence>
<dbReference type="Gramene" id="EME28839">
    <property type="protein sequence ID" value="EME28839"/>
    <property type="gene ID" value="Gasu_37290"/>
</dbReference>
<sequence length="292" mass="34639">MNSEDIFPHFSYEIVNLAKMLEKAGNTFISIYENGSRDKTKKWLRLLSKTLLEKNIAYRIVCDSAVFSNHIDAINRLALVRDRALTPLFLLHSYNQLHNHTKVIFLNDIYLDSLAIYRLVKTRAENYDWVCGLDFYRGFYDRFVSRDIHGRILSRWYPYIREEKTKRLLIQQLPVPVRSCWNGAAVFCAQPLIQYNLTFLGSLKNQKDSRCANPRSECHMLALSFRKYNYTSMWINPNILISYDSTHLKLQQLIQQHFRPFFGLFNDILMKWFQKPWLEDEDACPRLPMLCC</sequence>
<dbReference type="GeneID" id="17087685"/>
<proteinExistence type="predicted"/>
<dbReference type="AlphaFoldDB" id="M2XZ52"/>
<protein>
    <submittedName>
        <fullName evidence="1">Polysaccharide export protein (CAP59), putative</fullName>
    </submittedName>
</protein>
<dbReference type="eggNOG" id="ENOG502RJAT">
    <property type="taxonomic scope" value="Eukaryota"/>
</dbReference>
<dbReference type="Pfam" id="PF11735">
    <property type="entry name" value="CAP59_mtransfer"/>
    <property type="match status" value="1"/>
</dbReference>
<dbReference type="EMBL" id="KB454515">
    <property type="protein sequence ID" value="EME28839.1"/>
    <property type="molecule type" value="Genomic_DNA"/>
</dbReference>
<dbReference type="STRING" id="130081.M2XZ52"/>
<accession>M2XZ52</accession>
<dbReference type="RefSeq" id="XP_005705359.1">
    <property type="nucleotide sequence ID" value="XM_005705302.1"/>
</dbReference>
<dbReference type="OMA" id="ANECSAS"/>
<dbReference type="OrthoDB" id="262547at2759"/>
<dbReference type="InterPro" id="IPR021047">
    <property type="entry name" value="Mannosyltransferase_CMT1"/>
</dbReference>
<dbReference type="Proteomes" id="UP000030680">
    <property type="component" value="Unassembled WGS sequence"/>
</dbReference>
<dbReference type="KEGG" id="gsl:Gasu_37290"/>